<dbReference type="SUPFAM" id="SSF50729">
    <property type="entry name" value="PH domain-like"/>
    <property type="match status" value="1"/>
</dbReference>
<dbReference type="GO" id="GO:0000281">
    <property type="term" value="P:mitotic cytokinesis"/>
    <property type="evidence" value="ECO:0007669"/>
    <property type="project" value="TreeGrafter"/>
</dbReference>
<accession>A0A2S2NA26</accession>
<dbReference type="EMBL" id="GGMR01001452">
    <property type="protein sequence ID" value="MBY14071.1"/>
    <property type="molecule type" value="Transcribed_RNA"/>
</dbReference>
<organism evidence="1">
    <name type="scientific">Schizaphis graminum</name>
    <name type="common">Green bug aphid</name>
    <dbReference type="NCBI Taxonomy" id="13262"/>
    <lineage>
        <taxon>Eukaryota</taxon>
        <taxon>Metazoa</taxon>
        <taxon>Ecdysozoa</taxon>
        <taxon>Arthropoda</taxon>
        <taxon>Hexapoda</taxon>
        <taxon>Insecta</taxon>
        <taxon>Pterygota</taxon>
        <taxon>Neoptera</taxon>
        <taxon>Paraneoptera</taxon>
        <taxon>Hemiptera</taxon>
        <taxon>Sternorrhyncha</taxon>
        <taxon>Aphidomorpha</taxon>
        <taxon>Aphidoidea</taxon>
        <taxon>Aphididae</taxon>
        <taxon>Aphidini</taxon>
        <taxon>Schizaphis</taxon>
    </lineage>
</organism>
<proteinExistence type="predicted"/>
<dbReference type="PANTHER" id="PTHR21538">
    <property type="entry name" value="ANILLIN/RHOTEKIN RTKN"/>
    <property type="match status" value="1"/>
</dbReference>
<dbReference type="GO" id="GO:0000915">
    <property type="term" value="P:actomyosin contractile ring assembly"/>
    <property type="evidence" value="ECO:0007669"/>
    <property type="project" value="TreeGrafter"/>
</dbReference>
<reference evidence="1" key="1">
    <citation type="submission" date="2018-04" db="EMBL/GenBank/DDBJ databases">
        <title>Transcriptome of Schizaphis graminum biotype I.</title>
        <authorList>
            <person name="Scully E.D."/>
            <person name="Geib S.M."/>
            <person name="Palmer N.A."/>
            <person name="Koch K."/>
            <person name="Bradshaw J."/>
            <person name="Heng-Moss T."/>
            <person name="Sarath G."/>
        </authorList>
    </citation>
    <scope>NUCLEOTIDE SEQUENCE</scope>
</reference>
<protein>
    <submittedName>
        <fullName evidence="1">Uncharacterized protein</fullName>
    </submittedName>
</protein>
<dbReference type="GO" id="GO:0005826">
    <property type="term" value="C:actomyosin contractile ring"/>
    <property type="evidence" value="ECO:0007669"/>
    <property type="project" value="TreeGrafter"/>
</dbReference>
<evidence type="ECO:0000313" key="1">
    <source>
        <dbReference type="EMBL" id="MBY14071.1"/>
    </source>
</evidence>
<dbReference type="GO" id="GO:0031106">
    <property type="term" value="P:septin ring organization"/>
    <property type="evidence" value="ECO:0007669"/>
    <property type="project" value="TreeGrafter"/>
</dbReference>
<dbReference type="AlphaFoldDB" id="A0A2S2NA26"/>
<dbReference type="InterPro" id="IPR051364">
    <property type="entry name" value="Cytokinesis/Rho-signaling"/>
</dbReference>
<sequence>MCLLEEGEEYTYDDDMGGINLDNKSLRSNSYAAGGIRTVSTQKSLKFPSECKRLEGFLTLFDDHELRTQHFEREGQWKRRADIGGCSKGGTTSWRRLWFRAEIIDVNQQKSINNSDKPQEQPNDKNLKQQTIVLRYWMYPEYAEQEREPLGSIDLNCCLPVPPPEEEIISAASGQQLKHKKKSIPAAPALPDLCTRPNTLRLILYTVGAEYDTLNDGDHDDEKAHEVLLLAADTADERREWCETINTAVNAISEHREQIRLAMATQLKKKQYNNEKEQQQIRQQVEQRTGAWPTTPSGNRQYYGKKKKFYK</sequence>
<name>A0A2S2NA26_SCHGA</name>
<dbReference type="InterPro" id="IPR011993">
    <property type="entry name" value="PH-like_dom_sf"/>
</dbReference>
<dbReference type="Gene3D" id="2.30.29.30">
    <property type="entry name" value="Pleckstrin-homology domain (PH domain)/Phosphotyrosine-binding domain (PTB)"/>
    <property type="match status" value="1"/>
</dbReference>
<gene>
    <name evidence="1" type="ORF">g.41658</name>
</gene>
<dbReference type="PANTHER" id="PTHR21538:SF24">
    <property type="entry name" value="PH DOMAIN-CONTAINING PROTEIN"/>
    <property type="match status" value="1"/>
</dbReference>